<dbReference type="KEGG" id="more:E1B28_013138"/>
<dbReference type="PANTHER" id="PTHR11559">
    <property type="entry name" value="CARBOXYLESTERASE"/>
    <property type="match status" value="1"/>
</dbReference>
<gene>
    <name evidence="5" type="ORF">E1B28_013138</name>
</gene>
<protein>
    <recommendedName>
        <fullName evidence="3">Carboxylic ester hydrolase</fullName>
        <ecNumber evidence="3">3.1.1.-</ecNumber>
    </recommendedName>
</protein>
<evidence type="ECO:0000259" key="4">
    <source>
        <dbReference type="Pfam" id="PF00135"/>
    </source>
</evidence>
<evidence type="ECO:0000256" key="2">
    <source>
        <dbReference type="ARBA" id="ARBA00022801"/>
    </source>
</evidence>
<dbReference type="Proteomes" id="UP001049176">
    <property type="component" value="Chromosome 9"/>
</dbReference>
<reference evidence="5" key="1">
    <citation type="journal article" date="2021" name="Genome Biol. Evol.">
        <title>The assembled and annotated genome of the fairy-ring fungus Marasmius oreades.</title>
        <authorList>
            <person name="Hiltunen M."/>
            <person name="Ament-Velasquez S.L."/>
            <person name="Johannesson H."/>
        </authorList>
    </citation>
    <scope>NUCLEOTIDE SEQUENCE</scope>
    <source>
        <strain evidence="5">03SP1</strain>
    </source>
</reference>
<dbReference type="GO" id="GO:0016787">
    <property type="term" value="F:hydrolase activity"/>
    <property type="evidence" value="ECO:0007669"/>
    <property type="project" value="UniProtKB-KW"/>
</dbReference>
<evidence type="ECO:0000313" key="5">
    <source>
        <dbReference type="EMBL" id="KAG7087158.1"/>
    </source>
</evidence>
<comment type="similarity">
    <text evidence="1 3">Belongs to the type-B carboxylesterase/lipase family.</text>
</comment>
<dbReference type="EMBL" id="CM032189">
    <property type="protein sequence ID" value="KAG7087158.1"/>
    <property type="molecule type" value="Genomic_DNA"/>
</dbReference>
<evidence type="ECO:0000256" key="3">
    <source>
        <dbReference type="RuleBase" id="RU361235"/>
    </source>
</evidence>
<dbReference type="GeneID" id="66082213"/>
<dbReference type="Gene3D" id="3.40.50.1820">
    <property type="entry name" value="alpha/beta hydrolase"/>
    <property type="match status" value="1"/>
</dbReference>
<dbReference type="InterPro" id="IPR050309">
    <property type="entry name" value="Type-B_Carboxylest/Lipase"/>
</dbReference>
<dbReference type="SUPFAM" id="SSF53474">
    <property type="entry name" value="alpha/beta-Hydrolases"/>
    <property type="match status" value="1"/>
</dbReference>
<evidence type="ECO:0000256" key="1">
    <source>
        <dbReference type="ARBA" id="ARBA00005964"/>
    </source>
</evidence>
<dbReference type="InterPro" id="IPR019826">
    <property type="entry name" value="Carboxylesterase_B_AS"/>
</dbReference>
<feature type="signal peptide" evidence="3">
    <location>
        <begin position="1"/>
        <end position="31"/>
    </location>
</feature>
<keyword evidence="6" id="KW-1185">Reference proteome</keyword>
<sequence>MNIMPMPMLAFRNRFLCLLTLSLALLTSVFGQSQPPSVTLDYGTFIGVKDTTTNITSYRGVRYADAPTGGLRWRAAVSPPSKNLGTVNATKFANTCIMNSIITAGSAEDCLFGNLYIPAVSGSSTPLPVLVWFHGGGFVSGSSHDANPVPIFATTREPMILVSFEYRLGPFGFLAGSAIKNDGLPNAGLHDQRTALRWVQRYIGKFGGDPSRVTIWGESAGAGSTMFHLLANDGNPEGLFRAAIGDSPSLNQMPSTTDDFLETLFRAFATAAGCNDLSLSCLRSSNIATLASAGAKVIQSRPATLFLFAPHFDGEFITNRPVEGFRNGKIARVPVIFGANTNEGAHWSSTISDPNANTSMPNATQDTVYNFIGGQYPNFSRESFNEAVSLYPLQEFNGSFELQGQQMYGEARYICTAQMIAAGTAAVNRNSFQFHYNNGHLGSDHSAELAAFWDGDPSGADVNDRKLFEGMREFWSSFVTSGTQPQSTIANWKSTDKDGIQRMLLDPSRPGMENITPKQVERCTFWHSISGEINT</sequence>
<dbReference type="InterPro" id="IPR002018">
    <property type="entry name" value="CarbesteraseB"/>
</dbReference>
<dbReference type="PROSITE" id="PS00122">
    <property type="entry name" value="CARBOXYLESTERASE_B_1"/>
    <property type="match status" value="1"/>
</dbReference>
<dbReference type="RefSeq" id="XP_043003629.1">
    <property type="nucleotide sequence ID" value="XM_043158285.1"/>
</dbReference>
<accession>A0A9P7RPV5</accession>
<comment type="caution">
    <text evidence="5">The sequence shown here is derived from an EMBL/GenBank/DDBJ whole genome shotgun (WGS) entry which is preliminary data.</text>
</comment>
<dbReference type="OrthoDB" id="408631at2759"/>
<feature type="domain" description="Carboxylesterase type B" evidence="4">
    <location>
        <begin position="35"/>
        <end position="510"/>
    </location>
</feature>
<dbReference type="Pfam" id="PF00135">
    <property type="entry name" value="COesterase"/>
    <property type="match status" value="1"/>
</dbReference>
<proteinExistence type="inferred from homology"/>
<organism evidence="5 6">
    <name type="scientific">Marasmius oreades</name>
    <name type="common">fairy-ring Marasmius</name>
    <dbReference type="NCBI Taxonomy" id="181124"/>
    <lineage>
        <taxon>Eukaryota</taxon>
        <taxon>Fungi</taxon>
        <taxon>Dikarya</taxon>
        <taxon>Basidiomycota</taxon>
        <taxon>Agaricomycotina</taxon>
        <taxon>Agaricomycetes</taxon>
        <taxon>Agaricomycetidae</taxon>
        <taxon>Agaricales</taxon>
        <taxon>Marasmiineae</taxon>
        <taxon>Marasmiaceae</taxon>
        <taxon>Marasmius</taxon>
    </lineage>
</organism>
<feature type="chain" id="PRO_5040530916" description="Carboxylic ester hydrolase" evidence="3">
    <location>
        <begin position="32"/>
        <end position="535"/>
    </location>
</feature>
<dbReference type="InterPro" id="IPR029058">
    <property type="entry name" value="AB_hydrolase_fold"/>
</dbReference>
<name>A0A9P7RPV5_9AGAR</name>
<dbReference type="EC" id="3.1.1.-" evidence="3"/>
<keyword evidence="2 3" id="KW-0378">Hydrolase</keyword>
<dbReference type="AlphaFoldDB" id="A0A9P7RPV5"/>
<evidence type="ECO:0000313" key="6">
    <source>
        <dbReference type="Proteomes" id="UP001049176"/>
    </source>
</evidence>
<keyword evidence="3" id="KW-0732">Signal</keyword>